<protein>
    <submittedName>
        <fullName evidence="6">Membrane fusion protein (Multidrug efflux system)</fullName>
    </submittedName>
</protein>
<evidence type="ECO:0000313" key="7">
    <source>
        <dbReference type="Proteomes" id="UP000537592"/>
    </source>
</evidence>
<feature type="domain" description="Multidrug resistance protein MdtA-like alpha-helical hairpin" evidence="3">
    <location>
        <begin position="114"/>
        <end position="180"/>
    </location>
</feature>
<dbReference type="Gene3D" id="1.10.287.470">
    <property type="entry name" value="Helix hairpin bin"/>
    <property type="match status" value="1"/>
</dbReference>
<dbReference type="InterPro" id="IPR058624">
    <property type="entry name" value="MdtA-like_HH"/>
</dbReference>
<dbReference type="PANTHER" id="PTHR30386">
    <property type="entry name" value="MEMBRANE FUSION SUBUNIT OF EMRAB-TOLC MULTIDRUG EFFLUX PUMP"/>
    <property type="match status" value="1"/>
</dbReference>
<dbReference type="Pfam" id="PF25917">
    <property type="entry name" value="BSH_RND"/>
    <property type="match status" value="1"/>
</dbReference>
<feature type="transmembrane region" description="Helical" evidence="2">
    <location>
        <begin position="7"/>
        <end position="28"/>
    </location>
</feature>
<reference evidence="6 7" key="1">
    <citation type="submission" date="2020-08" db="EMBL/GenBank/DDBJ databases">
        <title>Genomic Encyclopedia of Type Strains, Phase IV (KMG-IV): sequencing the most valuable type-strain genomes for metagenomic binning, comparative biology and taxonomic classification.</title>
        <authorList>
            <person name="Goeker M."/>
        </authorList>
    </citation>
    <scope>NUCLEOTIDE SEQUENCE [LARGE SCALE GENOMIC DNA]</scope>
    <source>
        <strain evidence="6 7">DSM 28760</strain>
    </source>
</reference>
<comment type="caution">
    <text evidence="6">The sequence shown here is derived from an EMBL/GenBank/DDBJ whole genome shotgun (WGS) entry which is preliminary data.</text>
</comment>
<dbReference type="InterPro" id="IPR058634">
    <property type="entry name" value="AaeA-lik-b-barrel"/>
</dbReference>
<evidence type="ECO:0000259" key="5">
    <source>
        <dbReference type="Pfam" id="PF25963"/>
    </source>
</evidence>
<keyword evidence="2" id="KW-1133">Transmembrane helix</keyword>
<evidence type="ECO:0000313" key="6">
    <source>
        <dbReference type="EMBL" id="MBB3810862.1"/>
    </source>
</evidence>
<dbReference type="SUPFAM" id="SSF111369">
    <property type="entry name" value="HlyD-like secretion proteins"/>
    <property type="match status" value="3"/>
</dbReference>
<organism evidence="6 7">
    <name type="scientific">Pseudochelatococcus contaminans</name>
    <dbReference type="NCBI Taxonomy" id="1538103"/>
    <lineage>
        <taxon>Bacteria</taxon>
        <taxon>Pseudomonadati</taxon>
        <taxon>Pseudomonadota</taxon>
        <taxon>Alphaproteobacteria</taxon>
        <taxon>Hyphomicrobiales</taxon>
        <taxon>Chelatococcaceae</taxon>
        <taxon>Pseudochelatococcus</taxon>
    </lineage>
</organism>
<accession>A0A7W6EIK2</accession>
<dbReference type="Gene3D" id="2.40.30.170">
    <property type="match status" value="1"/>
</dbReference>
<dbReference type="PANTHER" id="PTHR30386:SF24">
    <property type="entry name" value="MULTIDRUG RESISTANCE EFFLUX PUMP"/>
    <property type="match status" value="1"/>
</dbReference>
<evidence type="ECO:0000259" key="4">
    <source>
        <dbReference type="Pfam" id="PF25917"/>
    </source>
</evidence>
<keyword evidence="2" id="KW-0472">Membrane</keyword>
<dbReference type="GO" id="GO:0055085">
    <property type="term" value="P:transmembrane transport"/>
    <property type="evidence" value="ECO:0007669"/>
    <property type="project" value="InterPro"/>
</dbReference>
<dbReference type="RefSeq" id="WP_424945365.1">
    <property type="nucleotide sequence ID" value="NZ_JACICC010000008.1"/>
</dbReference>
<proteinExistence type="predicted"/>
<name>A0A7W6EIK2_9HYPH</name>
<dbReference type="InterPro" id="IPR058625">
    <property type="entry name" value="MdtA-like_BSH"/>
</dbReference>
<dbReference type="AlphaFoldDB" id="A0A7W6EIK2"/>
<feature type="coiled-coil region" evidence="1">
    <location>
        <begin position="86"/>
        <end position="120"/>
    </location>
</feature>
<evidence type="ECO:0000256" key="2">
    <source>
        <dbReference type="SAM" id="Phobius"/>
    </source>
</evidence>
<keyword evidence="1" id="KW-0175">Coiled coil</keyword>
<dbReference type="Gene3D" id="2.40.50.100">
    <property type="match status" value="1"/>
</dbReference>
<keyword evidence="7" id="KW-1185">Reference proteome</keyword>
<feature type="domain" description="Multidrug resistance protein MdtA-like barrel-sandwich hybrid" evidence="4">
    <location>
        <begin position="48"/>
        <end position="238"/>
    </location>
</feature>
<dbReference type="Pfam" id="PF25876">
    <property type="entry name" value="HH_MFP_RND"/>
    <property type="match status" value="1"/>
</dbReference>
<feature type="domain" description="p-hydroxybenzoic acid efflux pump subunit AaeA-like beta-barrel" evidence="5">
    <location>
        <begin position="248"/>
        <end position="338"/>
    </location>
</feature>
<sequence>MQRLLRIVILGGLACLILALSVMGWGWWGSGRYEETTDNAYLRADITSLAPKVAGYIVDVRVDDNQQVKAGDILFRIDDRDYKARLAQADANIAAANAALANLEAERSLQDAAIAQAKAQLASAVAAQTLARLNFERYESLARSRTASEAQFEQAQAGSEQANAAVDGAKAALEAANRKLNALAAQKQAAEAALKQAEAARDLAQIDLDNTVVRAPVAGVIGNRQARVGRFVTTGTSLLDIVPVDNIWLVANFKEVQLEHIQPGQKARIRIDGYAHAEITGTVVSLAPGTGASFSLIPSDNATGNFVRVVQRVPVKITLDGNPLQGRLVPGLSARVAIRTTGSGGDAR</sequence>
<dbReference type="InterPro" id="IPR050739">
    <property type="entry name" value="MFP"/>
</dbReference>
<dbReference type="EMBL" id="JACICC010000008">
    <property type="protein sequence ID" value="MBB3810862.1"/>
    <property type="molecule type" value="Genomic_DNA"/>
</dbReference>
<keyword evidence="2" id="KW-0812">Transmembrane</keyword>
<feature type="coiled-coil region" evidence="1">
    <location>
        <begin position="159"/>
        <end position="207"/>
    </location>
</feature>
<dbReference type="Proteomes" id="UP000537592">
    <property type="component" value="Unassembled WGS sequence"/>
</dbReference>
<dbReference type="Pfam" id="PF25963">
    <property type="entry name" value="Beta-barrel_AAEA"/>
    <property type="match status" value="1"/>
</dbReference>
<evidence type="ECO:0000256" key="1">
    <source>
        <dbReference type="SAM" id="Coils"/>
    </source>
</evidence>
<gene>
    <name evidence="6" type="ORF">FHS81_002968</name>
</gene>
<evidence type="ECO:0000259" key="3">
    <source>
        <dbReference type="Pfam" id="PF25876"/>
    </source>
</evidence>